<protein>
    <submittedName>
        <fullName evidence="1">Uncharacterized protein</fullName>
    </submittedName>
</protein>
<reference evidence="2" key="1">
    <citation type="journal article" date="2019" name="Int. J. Syst. Evol. Microbiol.">
        <title>The Global Catalogue of Microorganisms (GCM) 10K type strain sequencing project: providing services to taxonomists for standard genome sequencing and annotation.</title>
        <authorList>
            <consortium name="The Broad Institute Genomics Platform"/>
            <consortium name="The Broad Institute Genome Sequencing Center for Infectious Disease"/>
            <person name="Wu L."/>
            <person name="Ma J."/>
        </authorList>
    </citation>
    <scope>NUCLEOTIDE SEQUENCE [LARGE SCALE GENOMIC DNA]</scope>
    <source>
        <strain evidence="2">NBRC 108723</strain>
    </source>
</reference>
<proteinExistence type="predicted"/>
<organism evidence="1 2">
    <name type="scientific">Vibrio zhanjiangensis</name>
    <dbReference type="NCBI Taxonomy" id="1046128"/>
    <lineage>
        <taxon>Bacteria</taxon>
        <taxon>Pseudomonadati</taxon>
        <taxon>Pseudomonadota</taxon>
        <taxon>Gammaproteobacteria</taxon>
        <taxon>Vibrionales</taxon>
        <taxon>Vibrionaceae</taxon>
        <taxon>Vibrio</taxon>
    </lineage>
</organism>
<dbReference type="EMBL" id="BSPW01000067">
    <property type="protein sequence ID" value="GLT19137.1"/>
    <property type="molecule type" value="Genomic_DNA"/>
</dbReference>
<evidence type="ECO:0000313" key="2">
    <source>
        <dbReference type="Proteomes" id="UP001157138"/>
    </source>
</evidence>
<dbReference type="Proteomes" id="UP001157138">
    <property type="component" value="Unassembled WGS sequence"/>
</dbReference>
<accession>A0ABQ6F367</accession>
<sequence length="84" mass="9844">MTEKQSEHIAKDDLDVEKGRYTLRPTEAFEAPQFDFARLNAQLNQNFEQLTTQLTMMHTDLAQALNDNMTFLREKMTQESNHKP</sequence>
<gene>
    <name evidence="1" type="ORF">GCM10007938_29190</name>
</gene>
<name>A0ABQ6F367_9VIBR</name>
<comment type="caution">
    <text evidence="1">The sequence shown here is derived from an EMBL/GenBank/DDBJ whole genome shotgun (WGS) entry which is preliminary data.</text>
</comment>
<evidence type="ECO:0000313" key="1">
    <source>
        <dbReference type="EMBL" id="GLT19137.1"/>
    </source>
</evidence>
<dbReference type="RefSeq" id="WP_284193002.1">
    <property type="nucleotide sequence ID" value="NZ_BSPW01000067.1"/>
</dbReference>
<keyword evidence="2" id="KW-1185">Reference proteome</keyword>